<dbReference type="PANTHER" id="PTHR43162:SF1">
    <property type="entry name" value="PRESTALK A DIFFERENTIATION PROTEIN A"/>
    <property type="match status" value="1"/>
</dbReference>
<gene>
    <name evidence="2" type="ORF">D3230_15240</name>
</gene>
<comment type="caution">
    <text evidence="2">The sequence shown here is derived from an EMBL/GenBank/DDBJ whole genome shotgun (WGS) entry which is preliminary data.</text>
</comment>
<keyword evidence="3" id="KW-1185">Reference proteome</keyword>
<evidence type="ECO:0000313" key="2">
    <source>
        <dbReference type="EMBL" id="MBL3680632.1"/>
    </source>
</evidence>
<dbReference type="InterPro" id="IPR036291">
    <property type="entry name" value="NAD(P)-bd_dom_sf"/>
</dbReference>
<dbReference type="SUPFAM" id="SSF51735">
    <property type="entry name" value="NAD(P)-binding Rossmann-fold domains"/>
    <property type="match status" value="1"/>
</dbReference>
<name>A0ABS1SJX0_9MICO</name>
<organism evidence="2 3">
    <name type="scientific">Leucobacter chromiireducens subsp. solipictus</name>
    <dbReference type="NCBI Taxonomy" id="398235"/>
    <lineage>
        <taxon>Bacteria</taxon>
        <taxon>Bacillati</taxon>
        <taxon>Actinomycetota</taxon>
        <taxon>Actinomycetes</taxon>
        <taxon>Micrococcales</taxon>
        <taxon>Microbacteriaceae</taxon>
        <taxon>Leucobacter</taxon>
    </lineage>
</organism>
<dbReference type="PANTHER" id="PTHR43162">
    <property type="match status" value="1"/>
</dbReference>
<sequence>MTFIIHGATGAQGSPVLSALRNAGHDATAAVRDLTALPEGVTGVSVDLADAAALTDLYTGTSGVFVHLPLADHAQAQLQASAIATAISAARPARVVISTSGVVVSEPDSPMQAPADSPLATLIREVTDSGVSAAIVEPRLYLENLLLPVVQGPARAEGVLRYPLPVDYPVSWSSHTDVAAVAAHLLTDTTVTGTVSVGHLPGLSGADVATALESVWGREVRFEGITPDQFGELITPLFGPGAGPVVGLYRALNTQDRFVVSAARSAQQLLGLQPRPVSEWAARVAQ</sequence>
<dbReference type="EMBL" id="QYAC01000009">
    <property type="protein sequence ID" value="MBL3680632.1"/>
    <property type="molecule type" value="Genomic_DNA"/>
</dbReference>
<feature type="domain" description="NmrA-like" evidence="1">
    <location>
        <begin position="4"/>
        <end position="280"/>
    </location>
</feature>
<dbReference type="RefSeq" id="WP_202345908.1">
    <property type="nucleotide sequence ID" value="NZ_BAAAPI010000010.1"/>
</dbReference>
<dbReference type="InterPro" id="IPR051604">
    <property type="entry name" value="Ergot_Alk_Oxidoreductase"/>
</dbReference>
<evidence type="ECO:0000313" key="3">
    <source>
        <dbReference type="Proteomes" id="UP001645859"/>
    </source>
</evidence>
<proteinExistence type="predicted"/>
<dbReference type="Proteomes" id="UP001645859">
    <property type="component" value="Unassembled WGS sequence"/>
</dbReference>
<accession>A0ABS1SJX0</accession>
<reference evidence="2 3" key="1">
    <citation type="submission" date="2018-09" db="EMBL/GenBank/DDBJ databases">
        <title>Comparative genomics of Leucobacter spp.</title>
        <authorList>
            <person name="Reis A.C."/>
            <person name="Kolvenbach B.A."/>
            <person name="Corvini P.F.X."/>
            <person name="Nunes O.C."/>
        </authorList>
    </citation>
    <scope>NUCLEOTIDE SEQUENCE [LARGE SCALE GENOMIC DNA]</scope>
    <source>
        <strain evidence="2 3">TAN 31504</strain>
    </source>
</reference>
<protein>
    <submittedName>
        <fullName evidence="2">Hydroxylase</fullName>
    </submittedName>
</protein>
<dbReference type="InterPro" id="IPR008030">
    <property type="entry name" value="NmrA-like"/>
</dbReference>
<dbReference type="Pfam" id="PF05368">
    <property type="entry name" value="NmrA"/>
    <property type="match status" value="1"/>
</dbReference>
<evidence type="ECO:0000259" key="1">
    <source>
        <dbReference type="Pfam" id="PF05368"/>
    </source>
</evidence>
<dbReference type="Gene3D" id="3.40.50.720">
    <property type="entry name" value="NAD(P)-binding Rossmann-like Domain"/>
    <property type="match status" value="1"/>
</dbReference>